<evidence type="ECO:0000256" key="2">
    <source>
        <dbReference type="ARBA" id="ARBA00022723"/>
    </source>
</evidence>
<dbReference type="STRING" id="675120.N1PD56"/>
<evidence type="ECO:0000256" key="3">
    <source>
        <dbReference type="ARBA" id="ARBA00022737"/>
    </source>
</evidence>
<feature type="region of interest" description="Disordered" evidence="7">
    <location>
        <begin position="312"/>
        <end position="435"/>
    </location>
</feature>
<dbReference type="PROSITE" id="PS51873">
    <property type="entry name" value="TRIAD"/>
    <property type="match status" value="1"/>
</dbReference>
<keyword evidence="1" id="KW-0808">Transferase</keyword>
<dbReference type="EMBL" id="KB446543">
    <property type="protein sequence ID" value="EME40528.1"/>
    <property type="molecule type" value="Genomic_DNA"/>
</dbReference>
<accession>N1PD56</accession>
<dbReference type="Proteomes" id="UP000016933">
    <property type="component" value="Unassembled WGS sequence"/>
</dbReference>
<evidence type="ECO:0000256" key="5">
    <source>
        <dbReference type="ARBA" id="ARBA00022786"/>
    </source>
</evidence>
<dbReference type="InterPro" id="IPR017907">
    <property type="entry name" value="Znf_RING_CS"/>
</dbReference>
<keyword evidence="4" id="KW-0863">Zinc-finger</keyword>
<keyword evidence="2" id="KW-0479">Metal-binding</keyword>
<dbReference type="HOGENOM" id="CLU_630085_0_0_1"/>
<sequence length="435" mass="48525">MTLNPAKDMQPIFPAVDAVPKAKREKDCCICYGNVKTLSRPPPSHVCKDYTGTRIPNKACKECWEAHISTEVEVKPFGQVACMFCPEILVLNRQDKKLCDWSAVGARIDNKYRYDMKYTNATKYKCMARCQNVNTPLQSYFRSTDGRIFTCNLCAFAVCTDCDRPEHVGQTCEEHQSTLPAHHKEAEADTTSCFKRCPECQIPFSTEKGCGYVQCAAGNTMTKKGVVGGCGHRFCEHCLIPWTGDGSAYLGGQMQHGTTSTGALCRYYVRDHDSDHGLSHRFSHQSQAEMKAALPEELHEQFQQQVDMMTADAEKRAGDKMKREARNAEAGEGEDAGSKKRKISKSNIVDSEAEDDLDADPWQSTEAESPPPKPVKVSKRGKKAVGEPTGPKQPKQISPETKANREKQAVRREKRKGLEQKKREMQNPSAEMLAA</sequence>
<feature type="compositionally biased region" description="Basic and acidic residues" evidence="7">
    <location>
        <begin position="402"/>
        <end position="425"/>
    </location>
</feature>
<keyword evidence="6" id="KW-0862">Zinc</keyword>
<dbReference type="OrthoDB" id="3885367at2759"/>
<dbReference type="GO" id="GO:0016567">
    <property type="term" value="P:protein ubiquitination"/>
    <property type="evidence" value="ECO:0007669"/>
    <property type="project" value="InterPro"/>
</dbReference>
<dbReference type="AlphaFoldDB" id="N1PD56"/>
<keyword evidence="10" id="KW-1185">Reference proteome</keyword>
<gene>
    <name evidence="9" type="ORF">DOTSEDRAFT_27169</name>
</gene>
<proteinExistence type="predicted"/>
<dbReference type="GO" id="GO:0008270">
    <property type="term" value="F:zinc ion binding"/>
    <property type="evidence" value="ECO:0007669"/>
    <property type="project" value="UniProtKB-KW"/>
</dbReference>
<dbReference type="GO" id="GO:0004842">
    <property type="term" value="F:ubiquitin-protein transferase activity"/>
    <property type="evidence" value="ECO:0007669"/>
    <property type="project" value="InterPro"/>
</dbReference>
<dbReference type="InterPro" id="IPR044066">
    <property type="entry name" value="TRIAD_supradom"/>
</dbReference>
<protein>
    <recommendedName>
        <fullName evidence="8">RING-type domain-containing protein</fullName>
    </recommendedName>
</protein>
<dbReference type="Gene3D" id="1.20.120.1750">
    <property type="match status" value="1"/>
</dbReference>
<feature type="domain" description="RING-type" evidence="8">
    <location>
        <begin position="24"/>
        <end position="269"/>
    </location>
</feature>
<feature type="compositionally biased region" description="Basic and acidic residues" evidence="7">
    <location>
        <begin position="312"/>
        <end position="329"/>
    </location>
</feature>
<keyword evidence="3" id="KW-0677">Repeat</keyword>
<evidence type="ECO:0000313" key="9">
    <source>
        <dbReference type="EMBL" id="EME40528.1"/>
    </source>
</evidence>
<dbReference type="CDD" id="cd20335">
    <property type="entry name" value="BRcat_RBR"/>
    <property type="match status" value="1"/>
</dbReference>
<name>N1PD56_DOTSN</name>
<evidence type="ECO:0000256" key="6">
    <source>
        <dbReference type="ARBA" id="ARBA00022833"/>
    </source>
</evidence>
<organism evidence="9 10">
    <name type="scientific">Dothistroma septosporum (strain NZE10 / CBS 128990)</name>
    <name type="common">Red band needle blight fungus</name>
    <name type="synonym">Mycosphaerella pini</name>
    <dbReference type="NCBI Taxonomy" id="675120"/>
    <lineage>
        <taxon>Eukaryota</taxon>
        <taxon>Fungi</taxon>
        <taxon>Dikarya</taxon>
        <taxon>Ascomycota</taxon>
        <taxon>Pezizomycotina</taxon>
        <taxon>Dothideomycetes</taxon>
        <taxon>Dothideomycetidae</taxon>
        <taxon>Mycosphaerellales</taxon>
        <taxon>Mycosphaerellaceae</taxon>
        <taxon>Dothistroma</taxon>
    </lineage>
</organism>
<reference evidence="9 10" key="2">
    <citation type="journal article" date="2012" name="PLoS Pathog.">
        <title>Diverse lifestyles and strategies of plant pathogenesis encoded in the genomes of eighteen Dothideomycetes fungi.</title>
        <authorList>
            <person name="Ohm R.A."/>
            <person name="Feau N."/>
            <person name="Henrissat B."/>
            <person name="Schoch C.L."/>
            <person name="Horwitz B.A."/>
            <person name="Barry K.W."/>
            <person name="Condon B.J."/>
            <person name="Copeland A.C."/>
            <person name="Dhillon B."/>
            <person name="Glaser F."/>
            <person name="Hesse C.N."/>
            <person name="Kosti I."/>
            <person name="LaButti K."/>
            <person name="Lindquist E.A."/>
            <person name="Lucas S."/>
            <person name="Salamov A.A."/>
            <person name="Bradshaw R.E."/>
            <person name="Ciuffetti L."/>
            <person name="Hamelin R.C."/>
            <person name="Kema G.H.J."/>
            <person name="Lawrence C."/>
            <person name="Scott J.A."/>
            <person name="Spatafora J.W."/>
            <person name="Turgeon B.G."/>
            <person name="de Wit P.J.G.M."/>
            <person name="Zhong S."/>
            <person name="Goodwin S.B."/>
            <person name="Grigoriev I.V."/>
        </authorList>
    </citation>
    <scope>NUCLEOTIDE SEQUENCE [LARGE SCALE GENOMIC DNA]</scope>
    <source>
        <strain evidence="10">NZE10 / CBS 128990</strain>
    </source>
</reference>
<dbReference type="SUPFAM" id="SSF57850">
    <property type="entry name" value="RING/U-box"/>
    <property type="match status" value="1"/>
</dbReference>
<evidence type="ECO:0000256" key="4">
    <source>
        <dbReference type="ARBA" id="ARBA00022771"/>
    </source>
</evidence>
<evidence type="ECO:0000256" key="1">
    <source>
        <dbReference type="ARBA" id="ARBA00022679"/>
    </source>
</evidence>
<evidence type="ECO:0000256" key="7">
    <source>
        <dbReference type="SAM" id="MobiDB-lite"/>
    </source>
</evidence>
<dbReference type="PROSITE" id="PS00518">
    <property type="entry name" value="ZF_RING_1"/>
    <property type="match status" value="1"/>
</dbReference>
<dbReference type="InterPro" id="IPR031127">
    <property type="entry name" value="E3_UB_ligase_RBR"/>
</dbReference>
<dbReference type="PANTHER" id="PTHR11685">
    <property type="entry name" value="RBR FAMILY RING FINGER AND IBR DOMAIN-CONTAINING"/>
    <property type="match status" value="1"/>
</dbReference>
<keyword evidence="5" id="KW-0833">Ubl conjugation pathway</keyword>
<reference evidence="10" key="1">
    <citation type="journal article" date="2012" name="PLoS Genet.">
        <title>The genomes of the fungal plant pathogens Cladosporium fulvum and Dothistroma septosporum reveal adaptation to different hosts and lifestyles but also signatures of common ancestry.</title>
        <authorList>
            <person name="de Wit P.J.G.M."/>
            <person name="van der Burgt A."/>
            <person name="Oekmen B."/>
            <person name="Stergiopoulos I."/>
            <person name="Abd-Elsalam K.A."/>
            <person name="Aerts A.L."/>
            <person name="Bahkali A.H."/>
            <person name="Beenen H.G."/>
            <person name="Chettri P."/>
            <person name="Cox M.P."/>
            <person name="Datema E."/>
            <person name="de Vries R.P."/>
            <person name="Dhillon B."/>
            <person name="Ganley A.R."/>
            <person name="Griffiths S.A."/>
            <person name="Guo Y."/>
            <person name="Hamelin R.C."/>
            <person name="Henrissat B."/>
            <person name="Kabir M.S."/>
            <person name="Jashni M.K."/>
            <person name="Kema G."/>
            <person name="Klaubauf S."/>
            <person name="Lapidus A."/>
            <person name="Levasseur A."/>
            <person name="Lindquist E."/>
            <person name="Mehrabi R."/>
            <person name="Ohm R.A."/>
            <person name="Owen T.J."/>
            <person name="Salamov A."/>
            <person name="Schwelm A."/>
            <person name="Schijlen E."/>
            <person name="Sun H."/>
            <person name="van den Burg H.A."/>
            <person name="van Ham R.C.H.J."/>
            <person name="Zhang S."/>
            <person name="Goodwin S.B."/>
            <person name="Grigoriev I.V."/>
            <person name="Collemare J."/>
            <person name="Bradshaw R.E."/>
        </authorList>
    </citation>
    <scope>NUCLEOTIDE SEQUENCE [LARGE SCALE GENOMIC DNA]</scope>
    <source>
        <strain evidence="10">NZE10 / CBS 128990</strain>
    </source>
</reference>
<evidence type="ECO:0000313" key="10">
    <source>
        <dbReference type="Proteomes" id="UP000016933"/>
    </source>
</evidence>
<dbReference type="eggNOG" id="ENOG502RKWJ">
    <property type="taxonomic scope" value="Eukaryota"/>
</dbReference>
<evidence type="ECO:0000259" key="8">
    <source>
        <dbReference type="PROSITE" id="PS51873"/>
    </source>
</evidence>